<sequence length="106" mass="12312">MLIYNTTYHVEESDARNFLIWLTERYIPAVLSSGMLRSPKLSDVLSHNEPGSKTYTLQWEVDDSRTLHQWHTKQGCGLNEELLRAFKNKVVGFPTLLESIELPQYD</sequence>
<evidence type="ECO:0000313" key="2">
    <source>
        <dbReference type="Proteomes" id="UP000787625"/>
    </source>
</evidence>
<organism evidence="1 2">
    <name type="scientific">Candidatus Avibacteroides avistercoris</name>
    <dbReference type="NCBI Taxonomy" id="2840690"/>
    <lineage>
        <taxon>Bacteria</taxon>
        <taxon>Pseudomonadati</taxon>
        <taxon>Bacteroidota</taxon>
        <taxon>Bacteroidia</taxon>
        <taxon>Bacteroidales</taxon>
        <taxon>Bacteroidaceae</taxon>
        <taxon>Bacteroidaceae incertae sedis</taxon>
        <taxon>Candidatus Avibacteroides</taxon>
    </lineage>
</organism>
<dbReference type="InterPro" id="IPR025563">
    <property type="entry name" value="DUF4286"/>
</dbReference>
<reference evidence="1" key="2">
    <citation type="submission" date="2021-04" db="EMBL/GenBank/DDBJ databases">
        <authorList>
            <person name="Gilroy R."/>
        </authorList>
    </citation>
    <scope>NUCLEOTIDE SEQUENCE</scope>
    <source>
        <strain evidence="1">MalCec1-1739</strain>
    </source>
</reference>
<dbReference type="AlphaFoldDB" id="A0A9D2UJ65"/>
<name>A0A9D2UJ65_9BACT</name>
<accession>A0A9D2UJ65</accession>
<protein>
    <submittedName>
        <fullName evidence="1">DUF4286 family protein</fullName>
    </submittedName>
</protein>
<gene>
    <name evidence="1" type="ORF">IAA93_06800</name>
</gene>
<dbReference type="Proteomes" id="UP000787625">
    <property type="component" value="Unassembled WGS sequence"/>
</dbReference>
<dbReference type="EMBL" id="DWUP01000159">
    <property type="protein sequence ID" value="HJD53415.1"/>
    <property type="molecule type" value="Genomic_DNA"/>
</dbReference>
<dbReference type="Pfam" id="PF14114">
    <property type="entry name" value="DUF4286"/>
    <property type="match status" value="1"/>
</dbReference>
<proteinExistence type="predicted"/>
<evidence type="ECO:0000313" key="1">
    <source>
        <dbReference type="EMBL" id="HJD53415.1"/>
    </source>
</evidence>
<comment type="caution">
    <text evidence="1">The sequence shown here is derived from an EMBL/GenBank/DDBJ whole genome shotgun (WGS) entry which is preliminary data.</text>
</comment>
<reference evidence="1" key="1">
    <citation type="journal article" date="2021" name="PeerJ">
        <title>Extensive microbial diversity within the chicken gut microbiome revealed by metagenomics and culture.</title>
        <authorList>
            <person name="Gilroy R."/>
            <person name="Ravi A."/>
            <person name="Getino M."/>
            <person name="Pursley I."/>
            <person name="Horton D.L."/>
            <person name="Alikhan N.F."/>
            <person name="Baker D."/>
            <person name="Gharbi K."/>
            <person name="Hall N."/>
            <person name="Watson M."/>
            <person name="Adriaenssens E.M."/>
            <person name="Foster-Nyarko E."/>
            <person name="Jarju S."/>
            <person name="Secka A."/>
            <person name="Antonio M."/>
            <person name="Oren A."/>
            <person name="Chaudhuri R.R."/>
            <person name="La Ragione R."/>
            <person name="Hildebrand F."/>
            <person name="Pallen M.J."/>
        </authorList>
    </citation>
    <scope>NUCLEOTIDE SEQUENCE</scope>
    <source>
        <strain evidence="1">MalCec1-1739</strain>
    </source>
</reference>